<accession>L7JZZ7</accession>
<sequence length="60" mass="7025">MKLNGWERQEEVLEVRDNVDSEMIGLCSERYEEVVRSNSGLKDDVDERVARLQGVHYQVD</sequence>
<organism evidence="1 2">
    <name type="scientific">Trachipleistophora hominis</name>
    <name type="common">Microsporidian parasite</name>
    <dbReference type="NCBI Taxonomy" id="72359"/>
    <lineage>
        <taxon>Eukaryota</taxon>
        <taxon>Fungi</taxon>
        <taxon>Fungi incertae sedis</taxon>
        <taxon>Microsporidia</taxon>
        <taxon>Pleistophoridae</taxon>
        <taxon>Trachipleistophora</taxon>
    </lineage>
</organism>
<dbReference type="AlphaFoldDB" id="L7JZZ7"/>
<name>L7JZZ7_TRAHO</name>
<gene>
    <name evidence="1" type="ORF">THOM_0337</name>
</gene>
<keyword evidence="2" id="KW-1185">Reference proteome</keyword>
<protein>
    <submittedName>
        <fullName evidence="1">Uncharacterized protein</fullName>
    </submittedName>
</protein>
<dbReference type="HOGENOM" id="CLU_2943457_0_0_1"/>
<evidence type="ECO:0000313" key="1">
    <source>
        <dbReference type="EMBL" id="ELQ76621.1"/>
    </source>
</evidence>
<dbReference type="InParanoid" id="L7JZZ7"/>
<dbReference type="EMBL" id="JH993832">
    <property type="protein sequence ID" value="ELQ76621.1"/>
    <property type="molecule type" value="Genomic_DNA"/>
</dbReference>
<dbReference type="VEuPathDB" id="MicrosporidiaDB:THOM_0337"/>
<proteinExistence type="predicted"/>
<evidence type="ECO:0000313" key="2">
    <source>
        <dbReference type="Proteomes" id="UP000011185"/>
    </source>
</evidence>
<dbReference type="Proteomes" id="UP000011185">
    <property type="component" value="Unassembled WGS sequence"/>
</dbReference>
<reference evidence="1 2" key="1">
    <citation type="journal article" date="2012" name="PLoS Pathog.">
        <title>The genome of the obligate intracellular parasite Trachipleistophora hominis: new insights into microsporidian genome dynamics and reductive evolution.</title>
        <authorList>
            <person name="Heinz E."/>
            <person name="Williams T.A."/>
            <person name="Nakjang S."/>
            <person name="Noel C.J."/>
            <person name="Swan D.C."/>
            <person name="Goldberg A.V."/>
            <person name="Harris S.R."/>
            <person name="Weinmaier T."/>
            <person name="Markert S."/>
            <person name="Becher D."/>
            <person name="Bernhardt J."/>
            <person name="Dagan T."/>
            <person name="Hacker C."/>
            <person name="Lucocq J.M."/>
            <person name="Schweder T."/>
            <person name="Rattei T."/>
            <person name="Hall N."/>
            <person name="Hirt R.P."/>
            <person name="Embley T.M."/>
        </authorList>
    </citation>
    <scope>NUCLEOTIDE SEQUENCE [LARGE SCALE GENOMIC DNA]</scope>
</reference>